<proteinExistence type="predicted"/>
<comment type="function">
    <text evidence="3">Required for cytokinesis. Essential for the structural integrity of the cleavage furrow and for completion of cleavage furrow ingression. Plays a role in bleb assembly during metaphase and anaphase of mitosis. May play a significant role in podocyte cell migration.</text>
</comment>
<dbReference type="Gene3D" id="2.30.29.30">
    <property type="entry name" value="Pleckstrin-homology domain (PH domain)/Phosphotyrosine-binding domain (PTB)"/>
    <property type="match status" value="1"/>
</dbReference>
<evidence type="ECO:0000259" key="6">
    <source>
        <dbReference type="PROSITE" id="PS50003"/>
    </source>
</evidence>
<feature type="region of interest" description="Disordered" evidence="5">
    <location>
        <begin position="104"/>
        <end position="143"/>
    </location>
</feature>
<evidence type="ECO:0000256" key="3">
    <source>
        <dbReference type="ARBA" id="ARBA00057106"/>
    </source>
</evidence>
<evidence type="ECO:0000313" key="7">
    <source>
        <dbReference type="Proteomes" id="UP000186698"/>
    </source>
</evidence>
<sequence length="909" mass="101931">MNTYQTLRNISFLSHSLKMETRRPPLKRLCPDSGNESPRKKRFTTLEDESENCDPKFSEGSEFVSRASWSSLLRIAEKEIKPDTPAIPSIRSRIQMLTDISKDVKQDPEGFSDGLGEKSWTDNLQDSSLFSEPEKRRETEEIKGHPDVRSVLEKFEWKPDFENNLPLPLAESTIARRSHHQCEEDEPSSEGTVRRLRKERDEELAMVCSMLDRKNPWRAESMRHSQKQNVDQLNTDYAKERRKRRRVKTGRGNVKMGPIHDTETDSGASDSGELSLEGSEGVLDNSDDRYISSLEVKLQSTLNSDSCDGGIPLQQEGTMSPSCNPQEAKDPNQGRIYSDDSEEVRGQVTMDNSAFIDRLFEGVLDSSNESAYELSERELDLPPVSLLSPLTKSIALQAAISPLNSVVSSLPELLVEPPVTPVPNTRDDSPLLYSIDAYRTMRRNAQGELALQTITKMNYLSPEKTLKAQVDGDSKEKIKLLSKEVSALQRIVEQACRALSCCVDAEHGKGTRQEAEAERLLLVSNEKRKALLKEIDRLRGESAEEPLSCPSSGNLKPCRGSVTVTDIRLPLKVDYVCSNIRESGYPSHYFLILIRFGSHDIVATPLASAADAQTGDTIPFPTTVTLKDISSDFKIDIEVYSLAQGGAITIMDKRKTLKPKLTPKKLLGSRKSSLNSPGEWQCPDGAYSPAVGNIVRSSNFLLVGSLTLSLDSLGKFKFPLEKMKLEGKLGRILGNHFQDKVPFLSPLEGNLYIKLQCQSHSTVQRSGFLTMFEDVSGLGAWHRRWCVLSLNQLSFWTYPDQEALKEPLSRINLANCTSAKIEPAKREVCARPNTLELITMRPQREDDTDTLVTQCRNTLCFTKNWLTADTKEERNQWMEALNQVLVDLRTWKCGSARVSPQKPLQSPNS</sequence>
<feature type="compositionally biased region" description="Polar residues" evidence="5">
    <location>
        <begin position="121"/>
        <end position="130"/>
    </location>
</feature>
<dbReference type="PANTHER" id="PTHR21538:SF26">
    <property type="entry name" value="ANILLIN ISOFORM X1"/>
    <property type="match status" value="1"/>
</dbReference>
<feature type="region of interest" description="Disordered" evidence="5">
    <location>
        <begin position="218"/>
        <end position="286"/>
    </location>
</feature>
<gene>
    <name evidence="8" type="primary">LOC108714167</name>
</gene>
<dbReference type="InterPro" id="IPR001849">
    <property type="entry name" value="PH_domain"/>
</dbReference>
<dbReference type="GO" id="GO:0000281">
    <property type="term" value="P:mitotic cytokinesis"/>
    <property type="evidence" value="ECO:0000318"/>
    <property type="project" value="GO_Central"/>
</dbReference>
<dbReference type="GO" id="GO:0000915">
    <property type="term" value="P:actomyosin contractile ring assembly"/>
    <property type="evidence" value="ECO:0000318"/>
    <property type="project" value="GO_Central"/>
</dbReference>
<evidence type="ECO:0000256" key="2">
    <source>
        <dbReference type="ARBA" id="ARBA00043945"/>
    </source>
</evidence>
<reference evidence="8" key="1">
    <citation type="submission" date="2025-08" db="UniProtKB">
        <authorList>
            <consortium name="RefSeq"/>
        </authorList>
    </citation>
    <scope>IDENTIFICATION</scope>
    <source>
        <strain evidence="8">J_2021</strain>
        <tissue evidence="8">Erythrocytes</tissue>
    </source>
</reference>
<dbReference type="GO" id="GO:0005826">
    <property type="term" value="C:actomyosin contractile ring"/>
    <property type="evidence" value="ECO:0000318"/>
    <property type="project" value="GO_Central"/>
</dbReference>
<dbReference type="GeneID" id="108714167"/>
<feature type="compositionally biased region" description="Basic and acidic residues" evidence="5">
    <location>
        <begin position="132"/>
        <end position="143"/>
    </location>
</feature>
<feature type="compositionally biased region" description="Low complexity" evidence="5">
    <location>
        <begin position="265"/>
        <end position="284"/>
    </location>
</feature>
<dbReference type="SMART" id="SM00233">
    <property type="entry name" value="PH"/>
    <property type="match status" value="1"/>
</dbReference>
<feature type="domain" description="PH" evidence="6">
    <location>
        <begin position="762"/>
        <end position="886"/>
    </location>
</feature>
<evidence type="ECO:0000256" key="1">
    <source>
        <dbReference type="ARBA" id="ARBA00023054"/>
    </source>
</evidence>
<dbReference type="InterPro" id="IPR012966">
    <property type="entry name" value="AHD"/>
</dbReference>
<dbReference type="SUPFAM" id="SSF50729">
    <property type="entry name" value="PH domain-like"/>
    <property type="match status" value="1"/>
</dbReference>
<dbReference type="Pfam" id="PF00169">
    <property type="entry name" value="PH"/>
    <property type="match status" value="1"/>
</dbReference>
<dbReference type="CDD" id="cd01263">
    <property type="entry name" value="PH_anillin"/>
    <property type="match status" value="1"/>
</dbReference>
<dbReference type="Proteomes" id="UP000186698">
    <property type="component" value="Chromosome 4L"/>
</dbReference>
<feature type="region of interest" description="Disordered" evidence="5">
    <location>
        <begin position="23"/>
        <end position="46"/>
    </location>
</feature>
<dbReference type="AlphaFoldDB" id="A0A8J1MYX5"/>
<keyword evidence="7" id="KW-1185">Reference proteome</keyword>
<accession>A0A8J1MYX5</accession>
<dbReference type="GO" id="GO:0031106">
    <property type="term" value="P:septin ring organization"/>
    <property type="evidence" value="ECO:0000318"/>
    <property type="project" value="GO_Central"/>
</dbReference>
<name>A0A8J1MYX5_XENLA</name>
<keyword evidence="1" id="KW-0175">Coiled coil</keyword>
<dbReference type="CTD" id="108714167"/>
<protein>
    <recommendedName>
        <fullName evidence="4">Anillin</fullName>
    </recommendedName>
</protein>
<dbReference type="InterPro" id="IPR051364">
    <property type="entry name" value="Cytokinesis/Rho-signaling"/>
</dbReference>
<dbReference type="RefSeq" id="XP_041446205.1">
    <property type="nucleotide sequence ID" value="XM_041590271.1"/>
</dbReference>
<dbReference type="InterPro" id="IPR037840">
    <property type="entry name" value="PH_Anillin"/>
</dbReference>
<dbReference type="KEGG" id="xla:108714167"/>
<dbReference type="Pfam" id="PF08174">
    <property type="entry name" value="Anillin"/>
    <property type="match status" value="1"/>
</dbReference>
<dbReference type="OrthoDB" id="5915976at2759"/>
<dbReference type="PANTHER" id="PTHR21538">
    <property type="entry name" value="ANILLIN/RHOTEKIN RTKN"/>
    <property type="match status" value="1"/>
</dbReference>
<feature type="compositionally biased region" description="Basic residues" evidence="5">
    <location>
        <begin position="240"/>
        <end position="249"/>
    </location>
</feature>
<dbReference type="PROSITE" id="PS50003">
    <property type="entry name" value="PH_DOMAIN"/>
    <property type="match status" value="1"/>
</dbReference>
<evidence type="ECO:0000256" key="5">
    <source>
        <dbReference type="SAM" id="MobiDB-lite"/>
    </source>
</evidence>
<dbReference type="FunFam" id="2.30.29.30:FF:000111">
    <property type="entry name" value="anillin isoform X1"/>
    <property type="match status" value="1"/>
</dbReference>
<dbReference type="GO" id="GO:0032059">
    <property type="term" value="C:bleb"/>
    <property type="evidence" value="ECO:0007669"/>
    <property type="project" value="UniProtKB-SubCell"/>
</dbReference>
<feature type="compositionally biased region" description="Polar residues" evidence="5">
    <location>
        <begin position="315"/>
        <end position="325"/>
    </location>
</feature>
<feature type="region of interest" description="Disordered" evidence="5">
    <location>
        <begin position="305"/>
        <end position="339"/>
    </location>
</feature>
<evidence type="ECO:0000256" key="4">
    <source>
        <dbReference type="ARBA" id="ARBA00071355"/>
    </source>
</evidence>
<organism evidence="7 8">
    <name type="scientific">Xenopus laevis</name>
    <name type="common">African clawed frog</name>
    <dbReference type="NCBI Taxonomy" id="8355"/>
    <lineage>
        <taxon>Eukaryota</taxon>
        <taxon>Metazoa</taxon>
        <taxon>Chordata</taxon>
        <taxon>Craniata</taxon>
        <taxon>Vertebrata</taxon>
        <taxon>Euteleostomi</taxon>
        <taxon>Amphibia</taxon>
        <taxon>Batrachia</taxon>
        <taxon>Anura</taxon>
        <taxon>Pipoidea</taxon>
        <taxon>Pipidae</taxon>
        <taxon>Xenopodinae</taxon>
        <taxon>Xenopus</taxon>
        <taxon>Xenopus</taxon>
    </lineage>
</organism>
<comment type="subcellular location">
    <subcellularLocation>
        <location evidence="2">Cell projection</location>
        <location evidence="2">Bleb</location>
    </subcellularLocation>
</comment>
<evidence type="ECO:0000313" key="8">
    <source>
        <dbReference type="RefSeq" id="XP_041446205.1"/>
    </source>
</evidence>
<feature type="region of interest" description="Disordered" evidence="5">
    <location>
        <begin position="176"/>
        <end position="196"/>
    </location>
</feature>
<dbReference type="InterPro" id="IPR011993">
    <property type="entry name" value="PH-like_dom_sf"/>
</dbReference>